<keyword evidence="2" id="KW-0812">Transmembrane</keyword>
<accession>A0A0L0D296</accession>
<reference evidence="3 4" key="1">
    <citation type="submission" date="2010-05" db="EMBL/GenBank/DDBJ databases">
        <title>The Genome Sequence of Thecamonas trahens ATCC 50062.</title>
        <authorList>
            <consortium name="The Broad Institute Genome Sequencing Platform"/>
            <person name="Russ C."/>
            <person name="Cuomo C."/>
            <person name="Shea T."/>
            <person name="Young S.K."/>
            <person name="Zeng Q."/>
            <person name="Koehrsen M."/>
            <person name="Haas B."/>
            <person name="Borodovsky M."/>
            <person name="Guigo R."/>
            <person name="Alvarado L."/>
            <person name="Berlin A."/>
            <person name="Bochicchio J."/>
            <person name="Borenstein D."/>
            <person name="Chapman S."/>
            <person name="Chen Z."/>
            <person name="Freedman E."/>
            <person name="Gellesch M."/>
            <person name="Goldberg J."/>
            <person name="Griggs A."/>
            <person name="Gujja S."/>
            <person name="Heilman E."/>
            <person name="Heiman D."/>
            <person name="Hepburn T."/>
            <person name="Howarth C."/>
            <person name="Jen D."/>
            <person name="Larson L."/>
            <person name="Mehta T."/>
            <person name="Park D."/>
            <person name="Pearson M."/>
            <person name="Roberts A."/>
            <person name="Saif S."/>
            <person name="Shenoy N."/>
            <person name="Sisk P."/>
            <person name="Stolte C."/>
            <person name="Sykes S."/>
            <person name="Thomson T."/>
            <person name="Walk T."/>
            <person name="White J."/>
            <person name="Yandava C."/>
            <person name="Burger G."/>
            <person name="Gray M.W."/>
            <person name="Holland P.W.H."/>
            <person name="King N."/>
            <person name="Lang F.B.F."/>
            <person name="Roger A.J."/>
            <person name="Ruiz-Trillo I."/>
            <person name="Lander E."/>
            <person name="Nusbaum C."/>
        </authorList>
    </citation>
    <scope>NUCLEOTIDE SEQUENCE [LARGE SCALE GENOMIC DNA]</scope>
    <source>
        <strain evidence="3 4">ATCC 50062</strain>
    </source>
</reference>
<dbReference type="InterPro" id="IPR028994">
    <property type="entry name" value="Integrin_alpha_N"/>
</dbReference>
<evidence type="ECO:0000256" key="1">
    <source>
        <dbReference type="SAM" id="MobiDB-lite"/>
    </source>
</evidence>
<name>A0A0L0D296_THETB</name>
<dbReference type="EMBL" id="GL349533">
    <property type="protein sequence ID" value="KNC46464.1"/>
    <property type="molecule type" value="Genomic_DNA"/>
</dbReference>
<proteinExistence type="predicted"/>
<keyword evidence="4" id="KW-1185">Reference proteome</keyword>
<evidence type="ECO:0000256" key="2">
    <source>
        <dbReference type="SAM" id="Phobius"/>
    </source>
</evidence>
<organism evidence="3 4">
    <name type="scientific">Thecamonas trahens ATCC 50062</name>
    <dbReference type="NCBI Taxonomy" id="461836"/>
    <lineage>
        <taxon>Eukaryota</taxon>
        <taxon>Apusozoa</taxon>
        <taxon>Apusomonadida</taxon>
        <taxon>Apusomonadidae</taxon>
        <taxon>Thecamonas</taxon>
    </lineage>
</organism>
<dbReference type="AlphaFoldDB" id="A0A0L0D296"/>
<keyword evidence="2" id="KW-0472">Membrane</keyword>
<sequence>MPPSDILISSPMSSPTMLGNQGKKAWHVNPIDLTHQTSAATFGLLSAVGPDAHAMIVLANADDGLVYANMSAAPVGFSQPLVPVYPGIHPSALVMTAISAPHPAQDLVMVLPGEAESSPDTLAWMANTHGSGHELSTPIPVFSNASMSRPILADVDGDGLDDVLVFSSSSPAVWLVRNKGSDGGLDAPVLVYQGPVEATVTAIAVGHFPGPRADIIVAVENSSVPTAFVVRVVQTAPMTFVVGEYIAEPGTIGSQVPDMVTVPALVPDGPDTLIISAYTLAKIFQLTPTGSAAWNRTTIPSKTGAVRLLVSNLFDSPSAPGRDLAAMGLIAVMAYPATSVPTPIILAAVGAVVVCGLVLAMVFIIRRRRNSQRLERSPLLGINRGA</sequence>
<keyword evidence="2" id="KW-1133">Transmembrane helix</keyword>
<dbReference type="GeneID" id="25569458"/>
<feature type="transmembrane region" description="Helical" evidence="2">
    <location>
        <begin position="344"/>
        <end position="365"/>
    </location>
</feature>
<feature type="compositionally biased region" description="Polar residues" evidence="1">
    <location>
        <begin position="10"/>
        <end position="19"/>
    </location>
</feature>
<protein>
    <recommendedName>
        <fullName evidence="5">VCBS repeat-containing protein</fullName>
    </recommendedName>
</protein>
<gene>
    <name evidence="3" type="ORF">AMSG_11526</name>
</gene>
<evidence type="ECO:0000313" key="3">
    <source>
        <dbReference type="EMBL" id="KNC46464.1"/>
    </source>
</evidence>
<evidence type="ECO:0000313" key="4">
    <source>
        <dbReference type="Proteomes" id="UP000054408"/>
    </source>
</evidence>
<dbReference type="Proteomes" id="UP000054408">
    <property type="component" value="Unassembled WGS sequence"/>
</dbReference>
<feature type="region of interest" description="Disordered" evidence="1">
    <location>
        <begin position="1"/>
        <end position="21"/>
    </location>
</feature>
<evidence type="ECO:0008006" key="5">
    <source>
        <dbReference type="Google" id="ProtNLM"/>
    </source>
</evidence>
<dbReference type="RefSeq" id="XP_013752608.1">
    <property type="nucleotide sequence ID" value="XM_013897154.1"/>
</dbReference>
<dbReference type="SUPFAM" id="SSF69318">
    <property type="entry name" value="Integrin alpha N-terminal domain"/>
    <property type="match status" value="1"/>
</dbReference>